<proteinExistence type="predicted"/>
<dbReference type="InterPro" id="IPR006571">
    <property type="entry name" value="TLDc_dom"/>
</dbReference>
<dbReference type="Pfam" id="PF07707">
    <property type="entry name" value="BACK"/>
    <property type="match status" value="1"/>
</dbReference>
<dbReference type="InterPro" id="IPR000210">
    <property type="entry name" value="BTB/POZ_dom"/>
</dbReference>
<gene>
    <name evidence="3" type="ORF">GLOIN_2v1650204</name>
</gene>
<reference evidence="3 4" key="1">
    <citation type="journal article" date="2013" name="Proc. Natl. Acad. Sci. U.S.A.">
        <title>Genome of an arbuscular mycorrhizal fungus provides insight into the oldest plant symbiosis.</title>
        <authorList>
            <person name="Tisserant E."/>
            <person name="Malbreil M."/>
            <person name="Kuo A."/>
            <person name="Kohler A."/>
            <person name="Symeonidi A."/>
            <person name="Balestrini R."/>
            <person name="Charron P."/>
            <person name="Duensing N."/>
            <person name="Frei Dit Frey N."/>
            <person name="Gianinazzi-Pearson V."/>
            <person name="Gilbert L.B."/>
            <person name="Handa Y."/>
            <person name="Herr J.R."/>
            <person name="Hijri M."/>
            <person name="Koul R."/>
            <person name="Kawaguchi M."/>
            <person name="Krajinski F."/>
            <person name="Lammers P.J."/>
            <person name="Masclaux F.G."/>
            <person name="Murat C."/>
            <person name="Morin E."/>
            <person name="Ndikumana S."/>
            <person name="Pagni M."/>
            <person name="Petitpierre D."/>
            <person name="Requena N."/>
            <person name="Rosikiewicz P."/>
            <person name="Riley R."/>
            <person name="Saito K."/>
            <person name="San Clemente H."/>
            <person name="Shapiro H."/>
            <person name="van Tuinen D."/>
            <person name="Becard G."/>
            <person name="Bonfante P."/>
            <person name="Paszkowski U."/>
            <person name="Shachar-Hill Y.Y."/>
            <person name="Tuskan G.A."/>
            <person name="Young P.W."/>
            <person name="Sanders I.R."/>
            <person name="Henrissat B."/>
            <person name="Rensing S.A."/>
            <person name="Grigoriev I.V."/>
            <person name="Corradi N."/>
            <person name="Roux C."/>
            <person name="Martin F."/>
        </authorList>
    </citation>
    <scope>NUCLEOTIDE SEQUENCE [LARGE SCALE GENOMIC DNA]</scope>
    <source>
        <strain evidence="3 4">DAOM 197198</strain>
    </source>
</reference>
<dbReference type="EMBL" id="AUPC02000176">
    <property type="protein sequence ID" value="POG67179.1"/>
    <property type="molecule type" value="Genomic_DNA"/>
</dbReference>
<feature type="domain" description="TLDc" evidence="2">
    <location>
        <begin position="341"/>
        <end position="525"/>
    </location>
</feature>
<accession>A0A2P4PP59</accession>
<sequence>MDDDKFLPKLSQNLLEILNDEEFYDITIEVGSDPYVKVFRAHMVILNYRSPYLRRILSTNKKKNDEILTHIKLPNISPDFFHILLRYIYGGRLSLEEYDISDIIKILVIANELSLQELIPYMESFLIENKKNWMEQNFELIYQISFGNDSFSELQKYCADFISKGPEKIFNSPNFSTFPERLLITLIQNDNLQMKEIEVWEHVIKWGLAQNPELSSDPTSFSKDDFNALKNTLHHCIPFIRFRNLTSREFLMKVKSYKKILPKELYNDLLNYFLDNDSKESLPRISISKQKSILEINRVTNSDNESQEYISFISGRLMGYANNLLNKQKVLTNKIKNIDSKIITSQHAEIISKWIGRLEITDKLTTSYEFKLLYRDSRDGSSVGIKRFKKFHKNYILDQPHTVTLVKVEGSNEILGGYNPIGWDFDSDYGITKDSFIFSFDNENIENYILSRVKNEKEAISRIVRYNGTGPSFGNNDLRLYQSLDGSLRINCKGTTDNKDSAYEKRISTIDVPSTFLEFELFRIDI</sequence>
<dbReference type="GO" id="GO:0005737">
    <property type="term" value="C:cytoplasm"/>
    <property type="evidence" value="ECO:0007669"/>
    <property type="project" value="TreeGrafter"/>
</dbReference>
<dbReference type="PANTHER" id="PTHR46306:SF1">
    <property type="entry name" value="BTB_POZ DOMAIN-CONTAINING PROTEIN 9"/>
    <property type="match status" value="1"/>
</dbReference>
<dbReference type="SMART" id="SM00225">
    <property type="entry name" value="BTB"/>
    <property type="match status" value="1"/>
</dbReference>
<dbReference type="PROSITE" id="PS51886">
    <property type="entry name" value="TLDC"/>
    <property type="match status" value="1"/>
</dbReference>
<evidence type="ECO:0000313" key="3">
    <source>
        <dbReference type="EMBL" id="POG67179.1"/>
    </source>
</evidence>
<dbReference type="PANTHER" id="PTHR46306">
    <property type="entry name" value="BTB/POZ DOMAIN-CONTAINING PROTEIN 9"/>
    <property type="match status" value="1"/>
</dbReference>
<reference evidence="3 4" key="2">
    <citation type="journal article" date="2018" name="New Phytol.">
        <title>High intraspecific genome diversity in the model arbuscular mycorrhizal symbiont Rhizophagus irregularis.</title>
        <authorList>
            <person name="Chen E.C.H."/>
            <person name="Morin E."/>
            <person name="Beaudet D."/>
            <person name="Noel J."/>
            <person name="Yildirir G."/>
            <person name="Ndikumana S."/>
            <person name="Charron P."/>
            <person name="St-Onge C."/>
            <person name="Giorgi J."/>
            <person name="Kruger M."/>
            <person name="Marton T."/>
            <person name="Ropars J."/>
            <person name="Grigoriev I.V."/>
            <person name="Hainaut M."/>
            <person name="Henrissat B."/>
            <person name="Roux C."/>
            <person name="Martin F."/>
            <person name="Corradi N."/>
        </authorList>
    </citation>
    <scope>NUCLEOTIDE SEQUENCE [LARGE SCALE GENOMIC DNA]</scope>
    <source>
        <strain evidence="3 4">DAOM 197198</strain>
    </source>
</reference>
<dbReference type="Gene3D" id="1.25.40.420">
    <property type="match status" value="1"/>
</dbReference>
<dbReference type="InterPro" id="IPR052407">
    <property type="entry name" value="BTB_POZ_domain_cont_9"/>
</dbReference>
<dbReference type="Pfam" id="PF07534">
    <property type="entry name" value="TLD"/>
    <property type="match status" value="1"/>
</dbReference>
<keyword evidence="4" id="KW-1185">Reference proteome</keyword>
<protein>
    <recommendedName>
        <fullName evidence="5">Kelch-like protein 17</fullName>
    </recommendedName>
</protein>
<dbReference type="CDD" id="cd18186">
    <property type="entry name" value="BTB_POZ_ZBTB_KLHL-like"/>
    <property type="match status" value="1"/>
</dbReference>
<evidence type="ECO:0000259" key="1">
    <source>
        <dbReference type="PROSITE" id="PS50097"/>
    </source>
</evidence>
<feature type="domain" description="BTB" evidence="1">
    <location>
        <begin position="24"/>
        <end position="97"/>
    </location>
</feature>
<organism evidence="3 4">
    <name type="scientific">Rhizophagus irregularis (strain DAOM 181602 / DAOM 197198 / MUCL 43194)</name>
    <name type="common">Arbuscular mycorrhizal fungus</name>
    <name type="synonym">Glomus intraradices</name>
    <dbReference type="NCBI Taxonomy" id="747089"/>
    <lineage>
        <taxon>Eukaryota</taxon>
        <taxon>Fungi</taxon>
        <taxon>Fungi incertae sedis</taxon>
        <taxon>Mucoromycota</taxon>
        <taxon>Glomeromycotina</taxon>
        <taxon>Glomeromycetes</taxon>
        <taxon>Glomerales</taxon>
        <taxon>Glomeraceae</taxon>
        <taxon>Rhizophagus</taxon>
    </lineage>
</organism>
<comment type="caution">
    <text evidence="3">The sequence shown here is derived from an EMBL/GenBank/DDBJ whole genome shotgun (WGS) entry which is preliminary data.</text>
</comment>
<dbReference type="SUPFAM" id="SSF54695">
    <property type="entry name" value="POZ domain"/>
    <property type="match status" value="1"/>
</dbReference>
<evidence type="ECO:0008006" key="5">
    <source>
        <dbReference type="Google" id="ProtNLM"/>
    </source>
</evidence>
<evidence type="ECO:0000313" key="4">
    <source>
        <dbReference type="Proteomes" id="UP000018888"/>
    </source>
</evidence>
<dbReference type="Proteomes" id="UP000018888">
    <property type="component" value="Unassembled WGS sequence"/>
</dbReference>
<dbReference type="VEuPathDB" id="FungiDB:RhiirFUN_010153"/>
<dbReference type="Pfam" id="PF00651">
    <property type="entry name" value="BTB"/>
    <property type="match status" value="1"/>
</dbReference>
<dbReference type="PROSITE" id="PS50097">
    <property type="entry name" value="BTB"/>
    <property type="match status" value="1"/>
</dbReference>
<dbReference type="InterPro" id="IPR011333">
    <property type="entry name" value="SKP1/BTB/POZ_sf"/>
</dbReference>
<evidence type="ECO:0000259" key="2">
    <source>
        <dbReference type="PROSITE" id="PS51886"/>
    </source>
</evidence>
<name>A0A2P4PP59_RHIID</name>
<dbReference type="Gene3D" id="3.30.710.10">
    <property type="entry name" value="Potassium Channel Kv1.1, Chain A"/>
    <property type="match status" value="1"/>
</dbReference>
<dbReference type="AlphaFoldDB" id="A0A2P4PP59"/>
<dbReference type="InterPro" id="IPR011705">
    <property type="entry name" value="BACK"/>
</dbReference>